<dbReference type="InterPro" id="IPR000873">
    <property type="entry name" value="AMP-dep_synth/lig_dom"/>
</dbReference>
<evidence type="ECO:0000259" key="4">
    <source>
        <dbReference type="Pfam" id="PF00501"/>
    </source>
</evidence>
<evidence type="ECO:0008006" key="8">
    <source>
        <dbReference type="Google" id="ProtNLM"/>
    </source>
</evidence>
<feature type="region of interest" description="Disordered" evidence="3">
    <location>
        <begin position="1"/>
        <end position="34"/>
    </location>
</feature>
<evidence type="ECO:0000259" key="6">
    <source>
        <dbReference type="Pfam" id="PF13193"/>
    </source>
</evidence>
<dbReference type="AlphaFoldDB" id="A0A2N9HVF7"/>
<keyword evidence="1" id="KW-0596">Phosphopantetheine</keyword>
<dbReference type="Pfam" id="PF00501">
    <property type="entry name" value="AMP-binding"/>
    <property type="match status" value="1"/>
</dbReference>
<feature type="domain" description="Carrier" evidence="5">
    <location>
        <begin position="661"/>
        <end position="698"/>
    </location>
</feature>
<dbReference type="Gene3D" id="1.10.1200.10">
    <property type="entry name" value="ACP-like"/>
    <property type="match status" value="1"/>
</dbReference>
<dbReference type="GO" id="GO:0043041">
    <property type="term" value="P:amino acid activation for nonribosomal peptide biosynthetic process"/>
    <property type="evidence" value="ECO:0007669"/>
    <property type="project" value="TreeGrafter"/>
</dbReference>
<dbReference type="Gene3D" id="3.40.50.12780">
    <property type="entry name" value="N-terminal domain of ligase-like"/>
    <property type="match status" value="1"/>
</dbReference>
<evidence type="ECO:0000256" key="1">
    <source>
        <dbReference type="ARBA" id="ARBA00022450"/>
    </source>
</evidence>
<dbReference type="InterPro" id="IPR042099">
    <property type="entry name" value="ANL_N_sf"/>
</dbReference>
<dbReference type="Gene3D" id="3.30.300.30">
    <property type="match status" value="1"/>
</dbReference>
<dbReference type="InterPro" id="IPR036736">
    <property type="entry name" value="ACP-like_sf"/>
</dbReference>
<dbReference type="SUPFAM" id="SSF56801">
    <property type="entry name" value="Acetyl-CoA synthetase-like"/>
    <property type="match status" value="1"/>
</dbReference>
<dbReference type="InterPro" id="IPR015943">
    <property type="entry name" value="WD40/YVTN_repeat-like_dom_sf"/>
</dbReference>
<dbReference type="PANTHER" id="PTHR44394">
    <property type="entry name" value="BETA-ALANINE-ACTIVATING ENZYME"/>
    <property type="match status" value="1"/>
</dbReference>
<protein>
    <recommendedName>
        <fullName evidence="8">4-coumarate--CoA ligase</fullName>
    </recommendedName>
</protein>
<keyword evidence="2" id="KW-0597">Phosphoprotein</keyword>
<dbReference type="Gene3D" id="2.130.10.10">
    <property type="entry name" value="YVTN repeat-like/Quinoprotein amine dehydrogenase"/>
    <property type="match status" value="1"/>
</dbReference>
<feature type="domain" description="AMP-dependent synthetase/ligase" evidence="4">
    <location>
        <begin position="161"/>
        <end position="487"/>
    </location>
</feature>
<gene>
    <name evidence="7" type="ORF">FSB_LOCUS44184</name>
</gene>
<dbReference type="InterPro" id="IPR052091">
    <property type="entry name" value="Beta-ala_Activ/Resist"/>
</dbReference>
<feature type="domain" description="AMP-binding enzyme C-terminal" evidence="6">
    <location>
        <begin position="553"/>
        <end position="630"/>
    </location>
</feature>
<proteinExistence type="predicted"/>
<evidence type="ECO:0000256" key="3">
    <source>
        <dbReference type="SAM" id="MobiDB-lite"/>
    </source>
</evidence>
<dbReference type="SUPFAM" id="SSF47336">
    <property type="entry name" value="ACP-like"/>
    <property type="match status" value="1"/>
</dbReference>
<evidence type="ECO:0000259" key="5">
    <source>
        <dbReference type="Pfam" id="PF00550"/>
    </source>
</evidence>
<reference evidence="7" key="1">
    <citation type="submission" date="2018-02" db="EMBL/GenBank/DDBJ databases">
        <authorList>
            <person name="Cohen D.B."/>
            <person name="Kent A.D."/>
        </authorList>
    </citation>
    <scope>NUCLEOTIDE SEQUENCE</scope>
</reference>
<evidence type="ECO:0000256" key="2">
    <source>
        <dbReference type="ARBA" id="ARBA00022553"/>
    </source>
</evidence>
<dbReference type="Pfam" id="PF13193">
    <property type="entry name" value="AMP-binding_C"/>
    <property type="match status" value="1"/>
</dbReference>
<dbReference type="InterPro" id="IPR006162">
    <property type="entry name" value="Ppantetheine_attach_site"/>
</dbReference>
<dbReference type="InterPro" id="IPR020845">
    <property type="entry name" value="AMP-binding_CS"/>
</dbReference>
<organism evidence="7">
    <name type="scientific">Fagus sylvatica</name>
    <name type="common">Beechnut</name>
    <dbReference type="NCBI Taxonomy" id="28930"/>
    <lineage>
        <taxon>Eukaryota</taxon>
        <taxon>Viridiplantae</taxon>
        <taxon>Streptophyta</taxon>
        <taxon>Embryophyta</taxon>
        <taxon>Tracheophyta</taxon>
        <taxon>Spermatophyta</taxon>
        <taxon>Magnoliopsida</taxon>
        <taxon>eudicotyledons</taxon>
        <taxon>Gunneridae</taxon>
        <taxon>Pentapetalae</taxon>
        <taxon>rosids</taxon>
        <taxon>fabids</taxon>
        <taxon>Fagales</taxon>
        <taxon>Fagaceae</taxon>
        <taxon>Fagus</taxon>
    </lineage>
</organism>
<dbReference type="CDD" id="cd05930">
    <property type="entry name" value="A_NRPS"/>
    <property type="match status" value="1"/>
</dbReference>
<dbReference type="InterPro" id="IPR045851">
    <property type="entry name" value="AMP-bd_C_sf"/>
</dbReference>
<sequence>METQNEVNEHHSISSNIDTAEMSDESESKKRKQSQSRCCISHEFFRAAYNNPNKIAFVHASGGAQISKQLRSTITADFHGDIDNLLQEHAKSASPPVYQGDRCFTYSDVLTAVDSLTARLRSILLGADDLHLITPNPQGFSTHNVVAERSSEFNNMYTPKIVGIYMAPSVEYIVAVLSVLKCGEAFMPLDPLWPKERILSVIASSNAELIIASTSSFGRSSNSYRLDKSHWLIECSSCPVLCFSMEESRQECICPIDIVWPCEIGKDRLFCYLLYTSGSTGKPKGVCGTEQGLINRFVWMQELYPLQGEEILLFKTSISFVDHLQEFLGAILTACTLVIPPYNELKDNVFSVVDFLQAYFINRLTAVPSLMRAILPALQSQSKRAIPSSLKLLVLSGEVLPLSLWDMLSKLLPETSILNIYGSTEVSGDCMYFDCKRLPMILEMETVTSVPIGVPISNCNVVLVGENDTPNEGEIYVAGACVSSGYFSDSTFMLLDCAKLPQNSICSSSNGCGSQLYFKTGDFARRLQSGDLVFLGRKDRTVKVNGHRVALEEIEDVLRRHPDVVDVAVISSKSQGELVVLEAFIVLREERSSEIFRSSIRSWMVDRLPLAMLPNRFTITESIPVSSSGKVDYELLAGLSFLTKHIQDKIADVGSSDLLQIITTAFCDALMVEEVSDDDDFFMMGGNSIAAAHLSHNLGIDMRFIYYFPSPSKLYLALIEKKRPWHLDFKKDANWEMNLDEGTGNIFHSIKSEIADPFLFKPQGSLLRISFGENENNAVVSKRLKVDSNILVTPEGVSPRDGYLWNSAAKFASCSVSRCNKVMYEGQYRRNDICQAIWSAKIPRDRKGSMLEIWKVHMESCVDASPIIVFKDPDIYLFIGSHSHKFLCVNAKSGSVQWEIKLEGRIECSAAVLADFSQVVHFIVCLYHVIPSRKELKRP</sequence>
<dbReference type="PROSITE" id="PS00455">
    <property type="entry name" value="AMP_BINDING"/>
    <property type="match status" value="1"/>
</dbReference>
<dbReference type="Pfam" id="PF00550">
    <property type="entry name" value="PP-binding"/>
    <property type="match status" value="1"/>
</dbReference>
<dbReference type="InterPro" id="IPR009081">
    <property type="entry name" value="PP-bd_ACP"/>
</dbReference>
<evidence type="ECO:0000313" key="7">
    <source>
        <dbReference type="EMBL" id="SPD16302.1"/>
    </source>
</evidence>
<dbReference type="PANTHER" id="PTHR44394:SF1">
    <property type="entry name" value="BETA-ALANINE-ACTIVATING ENZYME"/>
    <property type="match status" value="1"/>
</dbReference>
<dbReference type="InterPro" id="IPR025110">
    <property type="entry name" value="AMP-bd_C"/>
</dbReference>
<dbReference type="PROSITE" id="PS00012">
    <property type="entry name" value="PHOSPHOPANTETHEINE"/>
    <property type="match status" value="1"/>
</dbReference>
<name>A0A2N9HVF7_FAGSY</name>
<accession>A0A2N9HVF7</accession>
<dbReference type="EMBL" id="OIVN01004251">
    <property type="protein sequence ID" value="SPD16302.1"/>
    <property type="molecule type" value="Genomic_DNA"/>
</dbReference>